<dbReference type="PROSITE" id="PS50885">
    <property type="entry name" value="HAMP"/>
    <property type="match status" value="1"/>
</dbReference>
<evidence type="ECO:0000256" key="8">
    <source>
        <dbReference type="ARBA" id="ARBA00023136"/>
    </source>
</evidence>
<evidence type="ECO:0000256" key="4">
    <source>
        <dbReference type="ARBA" id="ARBA00022500"/>
    </source>
</evidence>
<keyword evidence="6 12" id="KW-0812">Transmembrane</keyword>
<keyword evidence="4" id="KW-0145">Chemotaxis</keyword>
<gene>
    <name evidence="15" type="ORF">JJB97_09480</name>
</gene>
<keyword evidence="3" id="KW-0488">Methylation</keyword>
<keyword evidence="5" id="KW-0997">Cell inner membrane</keyword>
<evidence type="ECO:0000256" key="5">
    <source>
        <dbReference type="ARBA" id="ARBA00022519"/>
    </source>
</evidence>
<dbReference type="GO" id="GO:0005886">
    <property type="term" value="C:plasma membrane"/>
    <property type="evidence" value="ECO:0007669"/>
    <property type="project" value="UniProtKB-SubCell"/>
</dbReference>
<dbReference type="Pfam" id="PF00672">
    <property type="entry name" value="HAMP"/>
    <property type="match status" value="1"/>
</dbReference>
<evidence type="ECO:0000259" key="13">
    <source>
        <dbReference type="PROSITE" id="PS50111"/>
    </source>
</evidence>
<dbReference type="SMART" id="SM00283">
    <property type="entry name" value="MA"/>
    <property type="match status" value="1"/>
</dbReference>
<dbReference type="PRINTS" id="PR00260">
    <property type="entry name" value="CHEMTRNSDUCR"/>
</dbReference>
<comment type="similarity">
    <text evidence="10">Belongs to the methyl-accepting chemotaxis (MCP) protein family.</text>
</comment>
<dbReference type="SUPFAM" id="SSF58104">
    <property type="entry name" value="Methyl-accepting chemotaxis protein (MCP) signaling domain"/>
    <property type="match status" value="1"/>
</dbReference>
<keyword evidence="8 12" id="KW-0472">Membrane</keyword>
<dbReference type="SMART" id="SM00304">
    <property type="entry name" value="HAMP"/>
    <property type="match status" value="1"/>
</dbReference>
<reference evidence="15" key="1">
    <citation type="submission" date="2021-01" db="EMBL/GenBank/DDBJ databases">
        <title>Intestinitalea alba gen. nov., sp. nov., a novel genus of the family Enterobacteriaceae, isolated from the gut of the plastic-eating mealworm Tenebrio molitor L.</title>
        <authorList>
            <person name="Yang Y."/>
        </authorList>
    </citation>
    <scope>NUCLEOTIDE SEQUENCE</scope>
    <source>
        <strain evidence="15">BIT-L3</strain>
    </source>
</reference>
<dbReference type="SUPFAM" id="SSF47170">
    <property type="entry name" value="Aspartate receptor, ligand-binding domain"/>
    <property type="match status" value="1"/>
</dbReference>
<comment type="caution">
    <text evidence="15">The sequence shown here is derived from an EMBL/GenBank/DDBJ whole genome shotgun (WGS) entry which is preliminary data.</text>
</comment>
<dbReference type="InterPro" id="IPR035440">
    <property type="entry name" value="4HB_MCP_dom_sf"/>
</dbReference>
<evidence type="ECO:0000259" key="14">
    <source>
        <dbReference type="PROSITE" id="PS50885"/>
    </source>
</evidence>
<dbReference type="AlphaFoldDB" id="A0A8K0XWM0"/>
<evidence type="ECO:0000256" key="6">
    <source>
        <dbReference type="ARBA" id="ARBA00022692"/>
    </source>
</evidence>
<evidence type="ECO:0000256" key="11">
    <source>
        <dbReference type="PROSITE-ProRule" id="PRU00284"/>
    </source>
</evidence>
<dbReference type="Gene3D" id="1.20.120.30">
    <property type="entry name" value="Aspartate receptor, ligand-binding domain"/>
    <property type="match status" value="1"/>
</dbReference>
<keyword evidence="9 11" id="KW-0807">Transducer</keyword>
<proteinExistence type="inferred from homology"/>
<dbReference type="InterPro" id="IPR004089">
    <property type="entry name" value="MCPsignal_dom"/>
</dbReference>
<organism evidence="15 16">
    <name type="scientific">Tenebrionibacter intestinalis</name>
    <dbReference type="NCBI Taxonomy" id="2799638"/>
    <lineage>
        <taxon>Bacteria</taxon>
        <taxon>Pseudomonadati</taxon>
        <taxon>Pseudomonadota</taxon>
        <taxon>Gammaproteobacteria</taxon>
        <taxon>Enterobacterales</taxon>
        <taxon>Enterobacteriaceae</taxon>
        <taxon>Tenebrionibacter/Tenebrionicola group</taxon>
        <taxon>Tenebrionibacter</taxon>
    </lineage>
</organism>
<dbReference type="GO" id="GO:0004888">
    <property type="term" value="F:transmembrane signaling receptor activity"/>
    <property type="evidence" value="ECO:0007669"/>
    <property type="project" value="InterPro"/>
</dbReference>
<evidence type="ECO:0000313" key="15">
    <source>
        <dbReference type="EMBL" id="MBK4715560.1"/>
    </source>
</evidence>
<dbReference type="PROSITE" id="PS50111">
    <property type="entry name" value="CHEMOTAXIS_TRANSDUC_2"/>
    <property type="match status" value="1"/>
</dbReference>
<dbReference type="EMBL" id="JAEPBH010000021">
    <property type="protein sequence ID" value="MBK4715560.1"/>
    <property type="molecule type" value="Genomic_DNA"/>
</dbReference>
<evidence type="ECO:0000256" key="2">
    <source>
        <dbReference type="ARBA" id="ARBA00022475"/>
    </source>
</evidence>
<feature type="domain" description="Methyl-accepting transducer" evidence="13">
    <location>
        <begin position="267"/>
        <end position="496"/>
    </location>
</feature>
<dbReference type="InterPro" id="IPR004090">
    <property type="entry name" value="Chemotax_Me-accpt_rcpt"/>
</dbReference>
<evidence type="ECO:0000256" key="7">
    <source>
        <dbReference type="ARBA" id="ARBA00022989"/>
    </source>
</evidence>
<keyword evidence="7 12" id="KW-1133">Transmembrane helix</keyword>
<dbReference type="InterPro" id="IPR051310">
    <property type="entry name" value="MCP_chemotaxis"/>
</dbReference>
<keyword evidence="16" id="KW-1185">Reference proteome</keyword>
<dbReference type="GO" id="GO:0006935">
    <property type="term" value="P:chemotaxis"/>
    <property type="evidence" value="ECO:0007669"/>
    <property type="project" value="UniProtKB-KW"/>
</dbReference>
<dbReference type="Proteomes" id="UP000659047">
    <property type="component" value="Unassembled WGS sequence"/>
</dbReference>
<dbReference type="InterPro" id="IPR003122">
    <property type="entry name" value="Tar_rcpt_lig-bd"/>
</dbReference>
<dbReference type="FunFam" id="1.10.287.950:FF:000001">
    <property type="entry name" value="Methyl-accepting chemotaxis sensory transducer"/>
    <property type="match status" value="1"/>
</dbReference>
<dbReference type="CDD" id="cd06225">
    <property type="entry name" value="HAMP"/>
    <property type="match status" value="1"/>
</dbReference>
<name>A0A8K0XWM0_9ENTR</name>
<dbReference type="Pfam" id="PF00015">
    <property type="entry name" value="MCPsignal"/>
    <property type="match status" value="1"/>
</dbReference>
<accession>A0A8K0XWM0</accession>
<dbReference type="RefSeq" id="WP_238713785.1">
    <property type="nucleotide sequence ID" value="NZ_JAEPBH010000021.1"/>
</dbReference>
<keyword evidence="2" id="KW-1003">Cell membrane</keyword>
<evidence type="ECO:0000256" key="9">
    <source>
        <dbReference type="ARBA" id="ARBA00023224"/>
    </source>
</evidence>
<dbReference type="Gene3D" id="1.10.287.950">
    <property type="entry name" value="Methyl-accepting chemotaxis protein"/>
    <property type="match status" value="1"/>
</dbReference>
<dbReference type="PANTHER" id="PTHR43531">
    <property type="entry name" value="PROTEIN ICFG"/>
    <property type="match status" value="1"/>
</dbReference>
<evidence type="ECO:0000256" key="12">
    <source>
        <dbReference type="SAM" id="Phobius"/>
    </source>
</evidence>
<sequence length="512" mass="55904">MSVRRLSLFTFALLMFLFLFSIAVAAWSLLRNDQALDNINHEIRVVLSVIDPINHSRTMRVRLHEALNASHTGDQQAVETTLEAAREAMVKGDNAFELYMSHARQPDEQALAQAYDESWQNYRAQGLMPLLEAAQKGDVAGYNSLFSSRLPQLEHDFEFALNNLLAYREHYAKKLNDEAQGRINNGLAAIGLVALFFCSVLCVLFLQLNRRVLTPLNQAREHCDSIAAGELHMPIECHTQDEIGEMLQGLERMRQALTQIIGQVRATGEAVAAAVEDIADGNTDLSARTEQQAASLGQTAASMEELTATVRQTSENAHHASSLAEGMRVNASSGDDIMCEVVVSMKNIESSSAKINSIINIIENIAFQTNILALNAAVEAARAGEQGRGFAVVASEVRNLAQHSSVAAKEIKELIELSGEQIRSGSSQVNRAGESMERILASVKQVSGIMDEIAMSTREQSSGIDQINIAIGQMDSVTQQNASLVESASASTRLLSQKSHELRQCVAVFRLA</sequence>
<evidence type="ECO:0000313" key="16">
    <source>
        <dbReference type="Proteomes" id="UP000659047"/>
    </source>
</evidence>
<dbReference type="Pfam" id="PF02203">
    <property type="entry name" value="TarH"/>
    <property type="match status" value="1"/>
</dbReference>
<evidence type="ECO:0000256" key="3">
    <source>
        <dbReference type="ARBA" id="ARBA00022481"/>
    </source>
</evidence>
<evidence type="ECO:0000256" key="10">
    <source>
        <dbReference type="ARBA" id="ARBA00029447"/>
    </source>
</evidence>
<dbReference type="InterPro" id="IPR003660">
    <property type="entry name" value="HAMP_dom"/>
</dbReference>
<evidence type="ECO:0000256" key="1">
    <source>
        <dbReference type="ARBA" id="ARBA00004429"/>
    </source>
</evidence>
<comment type="subcellular location">
    <subcellularLocation>
        <location evidence="1">Cell inner membrane</location>
        <topology evidence="1">Multi-pass membrane protein</topology>
    </subcellularLocation>
</comment>
<protein>
    <submittedName>
        <fullName evidence="15">Tar ligand binding domain-containing protein</fullName>
    </submittedName>
</protein>
<dbReference type="PANTHER" id="PTHR43531:SF5">
    <property type="entry name" value="METHYL-ACCEPTING CHEMOTAXIS PROTEIN III"/>
    <property type="match status" value="1"/>
</dbReference>
<feature type="domain" description="HAMP" evidence="14">
    <location>
        <begin position="210"/>
        <end position="262"/>
    </location>
</feature>
<feature type="transmembrane region" description="Helical" evidence="12">
    <location>
        <begin position="186"/>
        <end position="206"/>
    </location>
</feature>
<dbReference type="GO" id="GO:0007165">
    <property type="term" value="P:signal transduction"/>
    <property type="evidence" value="ECO:0007669"/>
    <property type="project" value="UniProtKB-KW"/>
</dbReference>